<comment type="caution">
    <text evidence="2">The sequence shown here is derived from an EMBL/GenBank/DDBJ whole genome shotgun (WGS) entry which is preliminary data.</text>
</comment>
<name>A0A934R398_9BACT</name>
<keyword evidence="3" id="KW-1185">Reference proteome</keyword>
<evidence type="ECO:0000313" key="3">
    <source>
        <dbReference type="Proteomes" id="UP000600139"/>
    </source>
</evidence>
<evidence type="ECO:0000256" key="1">
    <source>
        <dbReference type="SAM" id="Phobius"/>
    </source>
</evidence>
<dbReference type="EMBL" id="JAENIK010000004">
    <property type="protein sequence ID" value="MBK1814695.1"/>
    <property type="molecule type" value="Genomic_DNA"/>
</dbReference>
<keyword evidence="1" id="KW-1133">Transmembrane helix</keyword>
<gene>
    <name evidence="2" type="ORF">JIN84_03665</name>
</gene>
<feature type="transmembrane region" description="Helical" evidence="1">
    <location>
        <begin position="38"/>
        <end position="57"/>
    </location>
</feature>
<proteinExistence type="predicted"/>
<dbReference type="AlphaFoldDB" id="A0A934R398"/>
<dbReference type="RefSeq" id="WP_200349649.1">
    <property type="nucleotide sequence ID" value="NZ_BAABHZ010000010.1"/>
</dbReference>
<evidence type="ECO:0008006" key="4">
    <source>
        <dbReference type="Google" id="ProtNLM"/>
    </source>
</evidence>
<evidence type="ECO:0000313" key="2">
    <source>
        <dbReference type="EMBL" id="MBK1814695.1"/>
    </source>
</evidence>
<feature type="transmembrane region" description="Helical" evidence="1">
    <location>
        <begin position="77"/>
        <end position="97"/>
    </location>
</feature>
<keyword evidence="1" id="KW-0472">Membrane</keyword>
<feature type="transmembrane region" description="Helical" evidence="1">
    <location>
        <begin position="12"/>
        <end position="32"/>
    </location>
</feature>
<dbReference type="Proteomes" id="UP000600139">
    <property type="component" value="Unassembled WGS sequence"/>
</dbReference>
<accession>A0A934R398</accession>
<keyword evidence="1" id="KW-0812">Transmembrane</keyword>
<protein>
    <recommendedName>
        <fullName evidence="4">Transmembrane protein</fullName>
    </recommendedName>
</protein>
<organism evidence="2 3">
    <name type="scientific">Luteolibacter yonseiensis</name>
    <dbReference type="NCBI Taxonomy" id="1144680"/>
    <lineage>
        <taxon>Bacteria</taxon>
        <taxon>Pseudomonadati</taxon>
        <taxon>Verrucomicrobiota</taxon>
        <taxon>Verrucomicrobiia</taxon>
        <taxon>Verrucomicrobiales</taxon>
        <taxon>Verrucomicrobiaceae</taxon>
        <taxon>Luteolibacter</taxon>
    </lineage>
</organism>
<feature type="transmembrane region" description="Helical" evidence="1">
    <location>
        <begin position="103"/>
        <end position="123"/>
    </location>
</feature>
<sequence>MSTTVDQKYKIRTALFMGGYVLVNVAAIFGAFDDMKPPGTWAFALVVAAPVAGHLWALLRWMQDSDEFVRAISAKRFIAATGITMALVSAWGFMEVYAKAPHFPLVMVLPGFWAVWGFTAPFIRTTH</sequence>
<reference evidence="2" key="1">
    <citation type="submission" date="2021-01" db="EMBL/GenBank/DDBJ databases">
        <title>Modified the classification status of verrucomicrobia.</title>
        <authorList>
            <person name="Feng X."/>
        </authorList>
    </citation>
    <scope>NUCLEOTIDE SEQUENCE</scope>
    <source>
        <strain evidence="2">JCM 18052</strain>
    </source>
</reference>